<dbReference type="Pfam" id="PF09946">
    <property type="entry name" value="DUF2178"/>
    <property type="match status" value="1"/>
</dbReference>
<feature type="transmembrane region" description="Helical" evidence="1">
    <location>
        <begin position="5"/>
        <end position="22"/>
    </location>
</feature>
<feature type="transmembrane region" description="Helical" evidence="1">
    <location>
        <begin position="28"/>
        <end position="44"/>
    </location>
</feature>
<feature type="transmembrane region" description="Helical" evidence="1">
    <location>
        <begin position="99"/>
        <end position="117"/>
    </location>
</feature>
<dbReference type="InterPro" id="IPR019235">
    <property type="entry name" value="DUF2178_TM"/>
</dbReference>
<accession>A0A1I2M696</accession>
<dbReference type="OrthoDB" id="9842473at2"/>
<evidence type="ECO:0000313" key="3">
    <source>
        <dbReference type="Proteomes" id="UP000198661"/>
    </source>
</evidence>
<dbReference type="STRING" id="201973.SAMN04488025_10738"/>
<name>A0A1I2M696_9BACL</name>
<evidence type="ECO:0000313" key="2">
    <source>
        <dbReference type="EMBL" id="SFF87035.1"/>
    </source>
</evidence>
<sequence length="120" mass="13527">MRREWLIALTGLGAGTAIGMWITDRFEWFSFVSLAILVTIYFYLKQLRRKKTGTPETDERIRKNAQRAALYTLLALIGAGVLVLALTTSPGQQIPVEYIAVYCLFSLFTLSAVLAIVKRR</sequence>
<reference evidence="2 3" key="1">
    <citation type="submission" date="2016-10" db="EMBL/GenBank/DDBJ databases">
        <authorList>
            <person name="de Groot N.N."/>
        </authorList>
    </citation>
    <scope>NUCLEOTIDE SEQUENCE [LARGE SCALE GENOMIC DNA]</scope>
    <source>
        <strain evidence="2 3">DSM 44945</strain>
    </source>
</reference>
<gene>
    <name evidence="2" type="ORF">SAMN04488025_10738</name>
</gene>
<organism evidence="2 3">
    <name type="scientific">Planifilum fulgidum</name>
    <dbReference type="NCBI Taxonomy" id="201973"/>
    <lineage>
        <taxon>Bacteria</taxon>
        <taxon>Bacillati</taxon>
        <taxon>Bacillota</taxon>
        <taxon>Bacilli</taxon>
        <taxon>Bacillales</taxon>
        <taxon>Thermoactinomycetaceae</taxon>
        <taxon>Planifilum</taxon>
    </lineage>
</organism>
<keyword evidence="1" id="KW-1133">Transmembrane helix</keyword>
<dbReference type="Proteomes" id="UP000198661">
    <property type="component" value="Unassembled WGS sequence"/>
</dbReference>
<dbReference type="EMBL" id="FOOK01000007">
    <property type="protein sequence ID" value="SFF87035.1"/>
    <property type="molecule type" value="Genomic_DNA"/>
</dbReference>
<evidence type="ECO:0008006" key="4">
    <source>
        <dbReference type="Google" id="ProtNLM"/>
    </source>
</evidence>
<keyword evidence="1" id="KW-0812">Transmembrane</keyword>
<evidence type="ECO:0000256" key="1">
    <source>
        <dbReference type="SAM" id="Phobius"/>
    </source>
</evidence>
<dbReference type="AlphaFoldDB" id="A0A1I2M696"/>
<feature type="transmembrane region" description="Helical" evidence="1">
    <location>
        <begin position="68"/>
        <end position="87"/>
    </location>
</feature>
<proteinExistence type="predicted"/>
<keyword evidence="1" id="KW-0472">Membrane</keyword>
<dbReference type="RefSeq" id="WP_092036759.1">
    <property type="nucleotide sequence ID" value="NZ_FOOK01000007.1"/>
</dbReference>
<protein>
    <recommendedName>
        <fullName evidence="4">DUF2178 domain-containing protein</fullName>
    </recommendedName>
</protein>
<keyword evidence="3" id="KW-1185">Reference proteome</keyword>